<feature type="region of interest" description="Disordered" evidence="1">
    <location>
        <begin position="546"/>
        <end position="642"/>
    </location>
</feature>
<gene>
    <name evidence="3" type="ORF">KS407_12495</name>
</gene>
<evidence type="ECO:0008006" key="5">
    <source>
        <dbReference type="Google" id="ProtNLM"/>
    </source>
</evidence>
<evidence type="ECO:0000313" key="3">
    <source>
        <dbReference type="EMBL" id="MBU9722256.1"/>
    </source>
</evidence>
<feature type="transmembrane region" description="Helical" evidence="2">
    <location>
        <begin position="250"/>
        <end position="267"/>
    </location>
</feature>
<keyword evidence="2" id="KW-0812">Transmembrane</keyword>
<proteinExistence type="predicted"/>
<accession>A0ABS6JUN1</accession>
<feature type="transmembrane region" description="Helical" evidence="2">
    <location>
        <begin position="54"/>
        <end position="75"/>
    </location>
</feature>
<feature type="region of interest" description="Disordered" evidence="1">
    <location>
        <begin position="414"/>
        <end position="443"/>
    </location>
</feature>
<organism evidence="3 4">
    <name type="scientific">Evansella alkalicola</name>
    <dbReference type="NCBI Taxonomy" id="745819"/>
    <lineage>
        <taxon>Bacteria</taxon>
        <taxon>Bacillati</taxon>
        <taxon>Bacillota</taxon>
        <taxon>Bacilli</taxon>
        <taxon>Bacillales</taxon>
        <taxon>Bacillaceae</taxon>
        <taxon>Evansella</taxon>
    </lineage>
</organism>
<feature type="transmembrane region" description="Helical" evidence="2">
    <location>
        <begin position="81"/>
        <end position="100"/>
    </location>
</feature>
<dbReference type="Gene3D" id="2.30.42.10">
    <property type="match status" value="1"/>
</dbReference>
<dbReference type="SUPFAM" id="SSF50156">
    <property type="entry name" value="PDZ domain-like"/>
    <property type="match status" value="1"/>
</dbReference>
<name>A0ABS6JUN1_9BACI</name>
<dbReference type="EMBL" id="JAHQCR010000050">
    <property type="protein sequence ID" value="MBU9722256.1"/>
    <property type="molecule type" value="Genomic_DNA"/>
</dbReference>
<feature type="compositionally biased region" description="Basic and acidic residues" evidence="1">
    <location>
        <begin position="558"/>
        <end position="598"/>
    </location>
</feature>
<feature type="transmembrane region" description="Helical" evidence="2">
    <location>
        <begin position="144"/>
        <end position="164"/>
    </location>
</feature>
<feature type="transmembrane region" description="Helical" evidence="2">
    <location>
        <begin position="15"/>
        <end position="33"/>
    </location>
</feature>
<evidence type="ECO:0000256" key="2">
    <source>
        <dbReference type="SAM" id="Phobius"/>
    </source>
</evidence>
<feature type="transmembrane region" description="Helical" evidence="2">
    <location>
        <begin position="107"/>
        <end position="129"/>
    </location>
</feature>
<keyword evidence="4" id="KW-1185">Reference proteome</keyword>
<keyword evidence="2" id="KW-0472">Membrane</keyword>
<reference evidence="3 4" key="1">
    <citation type="submission" date="2021-06" db="EMBL/GenBank/DDBJ databases">
        <title>Bacillus sp. RD4P76, an endophyte from a halophyte.</title>
        <authorList>
            <person name="Sun J.-Q."/>
        </authorList>
    </citation>
    <scope>NUCLEOTIDE SEQUENCE [LARGE SCALE GENOMIC DNA]</scope>
    <source>
        <strain evidence="3 4">JCM 17098</strain>
    </source>
</reference>
<evidence type="ECO:0000313" key="4">
    <source>
        <dbReference type="Proteomes" id="UP000790580"/>
    </source>
</evidence>
<dbReference type="InterPro" id="IPR036034">
    <property type="entry name" value="PDZ_sf"/>
</dbReference>
<sequence length="642" mass="72177">MDVVALEILRAFGRLWLHPLTYLFFITALWFGIRRVKRERKDFHTRVYDYIHDLTFPLLSSLVFALALSIIIALIGIEIPIGMLLLIGAVWILFIPFMSARWLSMTLVGSIAFLITFFLPEGGTAYPWLNNALLEIQLMNHTGFGWLLVLLLLAESLLVLSNGWKKTTPVLFTSSRGKTVGGHKVNRLWFLPIFVLIPAGTISFDGWWPLFQSSGSGGSGFMFVPFILGVHGLVTSGIPIDGVKKIGNRLLLLGIIAAFIAGAATYWSFLLPVIAGVIIIGREFIYFFHQSRDRSRNSLFVPKQEGLTVLGVLPYTTADKLGIEVGETITKVNGWHVSSQRELYEALQKNSAYCKLEVLDHSGELRFAHSSIFQGDHYQIGLLFAPDDGGESNLSARGLRSSVVIHHDRNGVNGLEIPEMNVGDAGQGQQDQEENQEQDQVMVKGQGQALGQQDQELGQVDSSVNVDEIRTESMEEAAVTLEDDHDVLVEEKNRLELGNDVWELEEGVEQEPELNEDEYDVEVETKNVVDSQEEIATDVEVEVANEAWESDLQEEPSYSERNEKESSYGEDGRGEVESKNLFEHDNSVVLEKEERRPENGNMPYGQAAGLSAFYDEFRKTQPERNKWRPKLEEEEKDRGKRK</sequence>
<feature type="compositionally biased region" description="Basic and acidic residues" evidence="1">
    <location>
        <begin position="615"/>
        <end position="642"/>
    </location>
</feature>
<comment type="caution">
    <text evidence="3">The sequence shown here is derived from an EMBL/GenBank/DDBJ whole genome shotgun (WGS) entry which is preliminary data.</text>
</comment>
<protein>
    <recommendedName>
        <fullName evidence="5">PDZ domain-containing protein</fullName>
    </recommendedName>
</protein>
<evidence type="ECO:0000256" key="1">
    <source>
        <dbReference type="SAM" id="MobiDB-lite"/>
    </source>
</evidence>
<dbReference type="RefSeq" id="WP_088076487.1">
    <property type="nucleotide sequence ID" value="NZ_JAHQCR010000050.1"/>
</dbReference>
<dbReference type="Proteomes" id="UP000790580">
    <property type="component" value="Unassembled WGS sequence"/>
</dbReference>
<feature type="transmembrane region" description="Helical" evidence="2">
    <location>
        <begin position="220"/>
        <end position="238"/>
    </location>
</feature>
<feature type="transmembrane region" description="Helical" evidence="2">
    <location>
        <begin position="185"/>
        <end position="208"/>
    </location>
</feature>
<keyword evidence="2" id="KW-1133">Transmembrane helix</keyword>